<sequence>MQLRQQTVPEYEIHTVLSNQRRRVALEHLGSKPGRTTVRELSEIVATAETGESPPPRNVRESVYISLHQTHLPKLHGLGVIEYDREHKEIQLLDGARDVDLYMEVVTKHGITWGEYYRGLGVLSLLTVVASSIGVPGLALAEPVLWASVFLALFAGSTCYQLWAKRWQVLRALR</sequence>
<comment type="caution">
    <text evidence="3">The sequence shown here is derived from an EMBL/GenBank/DDBJ whole genome shotgun (WGS) entry which is preliminary data.</text>
</comment>
<evidence type="ECO:0000256" key="1">
    <source>
        <dbReference type="SAM" id="Phobius"/>
    </source>
</evidence>
<feature type="transmembrane region" description="Helical" evidence="1">
    <location>
        <begin position="116"/>
        <end position="138"/>
    </location>
</feature>
<evidence type="ECO:0000313" key="3">
    <source>
        <dbReference type="EMBL" id="KTG08359.1"/>
    </source>
</evidence>
<dbReference type="RefSeq" id="WP_058583079.1">
    <property type="nucleotide sequence ID" value="NZ_LOPU01000031.1"/>
</dbReference>
<proteinExistence type="predicted"/>
<keyword evidence="1" id="KW-1133">Transmembrane helix</keyword>
<dbReference type="AlphaFoldDB" id="A0A0W1R534"/>
<dbReference type="EMBL" id="LOPU01000031">
    <property type="protein sequence ID" value="KTG08359.1"/>
    <property type="molecule type" value="Genomic_DNA"/>
</dbReference>
<name>A0A0W1R534_9EURY</name>
<gene>
    <name evidence="3" type="ORF">AUR64_19190</name>
</gene>
<evidence type="ECO:0000259" key="2">
    <source>
        <dbReference type="Pfam" id="PF24035"/>
    </source>
</evidence>
<keyword evidence="1" id="KW-0812">Transmembrane</keyword>
<feature type="transmembrane region" description="Helical" evidence="1">
    <location>
        <begin position="144"/>
        <end position="164"/>
    </location>
</feature>
<keyword evidence="4" id="KW-1185">Reference proteome</keyword>
<dbReference type="Proteomes" id="UP000054387">
    <property type="component" value="Unassembled WGS sequence"/>
</dbReference>
<feature type="domain" description="DUF7344" evidence="2">
    <location>
        <begin position="14"/>
        <end position="90"/>
    </location>
</feature>
<dbReference type="OrthoDB" id="331021at2157"/>
<evidence type="ECO:0000313" key="4">
    <source>
        <dbReference type="Proteomes" id="UP000054387"/>
    </source>
</evidence>
<dbReference type="InterPro" id="IPR055768">
    <property type="entry name" value="DUF7344"/>
</dbReference>
<organism evidence="3 4">
    <name type="scientific">Haloprofundus marisrubri</name>
    <dbReference type="NCBI Taxonomy" id="1514971"/>
    <lineage>
        <taxon>Archaea</taxon>
        <taxon>Methanobacteriati</taxon>
        <taxon>Methanobacteriota</taxon>
        <taxon>Stenosarchaea group</taxon>
        <taxon>Halobacteria</taxon>
        <taxon>Halobacteriales</taxon>
        <taxon>Haloferacaceae</taxon>
        <taxon>Haloprofundus</taxon>
    </lineage>
</organism>
<protein>
    <recommendedName>
        <fullName evidence="2">DUF7344 domain-containing protein</fullName>
    </recommendedName>
</protein>
<keyword evidence="1" id="KW-0472">Membrane</keyword>
<accession>A0A0W1R534</accession>
<dbReference type="Pfam" id="PF24035">
    <property type="entry name" value="DUF7344"/>
    <property type="match status" value="1"/>
</dbReference>
<reference evidence="3 4" key="1">
    <citation type="submission" date="2015-12" db="EMBL/GenBank/DDBJ databases">
        <title>Haloprofundus marisrubri gen. nov., sp. nov., an extremely halophilic archaeon isolated from the Discovery deep brine-seawater interface in the Red Sea.</title>
        <authorList>
            <person name="Zhang G."/>
            <person name="Stingl U."/>
            <person name="Rashid M."/>
        </authorList>
    </citation>
    <scope>NUCLEOTIDE SEQUENCE [LARGE SCALE GENOMIC DNA]</scope>
    <source>
        <strain evidence="3 4">SB9</strain>
    </source>
</reference>